<evidence type="ECO:0000313" key="1">
    <source>
        <dbReference type="EMBL" id="KAI9194180.1"/>
    </source>
</evidence>
<name>A0AAD5JD60_ACENE</name>
<comment type="caution">
    <text evidence="1">The sequence shown here is derived from an EMBL/GenBank/DDBJ whole genome shotgun (WGS) entry which is preliminary data.</text>
</comment>
<dbReference type="AlphaFoldDB" id="A0AAD5JD60"/>
<reference evidence="1" key="2">
    <citation type="submission" date="2023-02" db="EMBL/GenBank/DDBJ databases">
        <authorList>
            <person name="Swenson N.G."/>
            <person name="Wegrzyn J.L."/>
            <person name="Mcevoy S.L."/>
        </authorList>
    </citation>
    <scope>NUCLEOTIDE SEQUENCE</scope>
    <source>
        <strain evidence="1">91603</strain>
        <tissue evidence="1">Leaf</tissue>
    </source>
</reference>
<keyword evidence="2" id="KW-1185">Reference proteome</keyword>
<evidence type="ECO:0000313" key="2">
    <source>
        <dbReference type="Proteomes" id="UP001064489"/>
    </source>
</evidence>
<proteinExistence type="predicted"/>
<dbReference type="Proteomes" id="UP001064489">
    <property type="component" value="Chromosome 1"/>
</dbReference>
<reference evidence="1" key="1">
    <citation type="journal article" date="2022" name="Plant J.">
        <title>Strategies of tolerance reflected in two North American maple genomes.</title>
        <authorList>
            <person name="McEvoy S.L."/>
            <person name="Sezen U.U."/>
            <person name="Trouern-Trend A."/>
            <person name="McMahon S.M."/>
            <person name="Schaberg P.G."/>
            <person name="Yang J."/>
            <person name="Wegrzyn J.L."/>
            <person name="Swenson N.G."/>
        </authorList>
    </citation>
    <scope>NUCLEOTIDE SEQUENCE</scope>
    <source>
        <strain evidence="1">91603</strain>
    </source>
</reference>
<accession>A0AAD5JD60</accession>
<dbReference type="EMBL" id="JAJSOW010000003">
    <property type="protein sequence ID" value="KAI9194180.1"/>
    <property type="molecule type" value="Genomic_DNA"/>
</dbReference>
<protein>
    <submittedName>
        <fullName evidence="1">Uncharacterized protein</fullName>
    </submittedName>
</protein>
<organism evidence="1 2">
    <name type="scientific">Acer negundo</name>
    <name type="common">Box elder</name>
    <dbReference type="NCBI Taxonomy" id="4023"/>
    <lineage>
        <taxon>Eukaryota</taxon>
        <taxon>Viridiplantae</taxon>
        <taxon>Streptophyta</taxon>
        <taxon>Embryophyta</taxon>
        <taxon>Tracheophyta</taxon>
        <taxon>Spermatophyta</taxon>
        <taxon>Magnoliopsida</taxon>
        <taxon>eudicotyledons</taxon>
        <taxon>Gunneridae</taxon>
        <taxon>Pentapetalae</taxon>
        <taxon>rosids</taxon>
        <taxon>malvids</taxon>
        <taxon>Sapindales</taxon>
        <taxon>Sapindaceae</taxon>
        <taxon>Hippocastanoideae</taxon>
        <taxon>Acereae</taxon>
        <taxon>Acer</taxon>
    </lineage>
</organism>
<sequence>MPPLCLSTPPIAATVLSSPSMPLLPLCHFYLVDDVAWSDYSTTTASRRPLLLAVSLHDFTSVDLVFYLYRRSCLLSTLATADLKIVDGGRKNWTLVCAPVMVRCLF</sequence>
<gene>
    <name evidence="1" type="ORF">LWI28_003755</name>
</gene>